<accession>A0ABY9H6J6</accession>
<proteinExistence type="predicted"/>
<evidence type="ECO:0000313" key="2">
    <source>
        <dbReference type="EMBL" id="WLI73736.1"/>
    </source>
</evidence>
<dbReference type="EC" id="2.4.-.-" evidence="2"/>
<dbReference type="InterPro" id="IPR001296">
    <property type="entry name" value="Glyco_trans_1"/>
</dbReference>
<dbReference type="GO" id="GO:0016757">
    <property type="term" value="F:glycosyltransferase activity"/>
    <property type="evidence" value="ECO:0007669"/>
    <property type="project" value="UniProtKB-KW"/>
</dbReference>
<protein>
    <submittedName>
        <fullName evidence="2">Glycosyltransferase family 4 protein</fullName>
        <ecNumber evidence="2">2.4.-.-</ecNumber>
    </submittedName>
</protein>
<dbReference type="Gene3D" id="3.40.50.2000">
    <property type="entry name" value="Glycogen Phosphorylase B"/>
    <property type="match status" value="1"/>
</dbReference>
<gene>
    <name evidence="2" type="ORF">B6N23_01995</name>
</gene>
<feature type="domain" description="Glycosyl transferase family 1" evidence="1">
    <location>
        <begin position="209"/>
        <end position="305"/>
    </location>
</feature>
<dbReference type="EMBL" id="CP131913">
    <property type="protein sequence ID" value="WLI73736.1"/>
    <property type="molecule type" value="Genomic_DNA"/>
</dbReference>
<reference evidence="2 3" key="1">
    <citation type="submission" date="2023-08" db="EMBL/GenBank/DDBJ databases">
        <title>Transcriptome Analysis of Halomonas alkalicola CICC 11012s to Identify the Genes Involved in Alkaline Tolerances.</title>
        <authorList>
            <person name="Zhai L."/>
        </authorList>
    </citation>
    <scope>NUCLEOTIDE SEQUENCE [LARGE SCALE GENOMIC DNA]</scope>
    <source>
        <strain evidence="2 3">CICC 11012s</strain>
    </source>
</reference>
<dbReference type="InterPro" id="IPR050194">
    <property type="entry name" value="Glycosyltransferase_grp1"/>
</dbReference>
<keyword evidence="2" id="KW-0328">Glycosyltransferase</keyword>
<evidence type="ECO:0000313" key="3">
    <source>
        <dbReference type="Proteomes" id="UP001235344"/>
    </source>
</evidence>
<keyword evidence="3" id="KW-1185">Reference proteome</keyword>
<sequence length="325" mass="36540">MTASNPIHIFNGFRTPYGGSEQEALTLWRQLAPHADVHAWAASSRADSTLLASQGIKAIEPHKGNRPGGGTYVFVGSHWRNKLWPYLIPKPRRLIYIYNTFHPKHLELTQRMPRLLGWPSAEHVVISEFQRRELGIRAEAHPSPIDLATFAPASRRAPGPLRIGRMSRDTPDKHDEEDSAVYQQLAERGIEVILQGATSIQSRLSRHPNIKVLPTGAMPAREFLQHLDILYYRSGTHLETFGRVVFEAMACGIPVVCHRRGGYVEHIQHGANGLLFDTADEALEQLGLLIDSVELRRKLGEGGRQYAHQLFSEAAMGQRLAFYLR</sequence>
<name>A0ABY9H6J6_9GAMM</name>
<keyword evidence="2" id="KW-0808">Transferase</keyword>
<dbReference type="Proteomes" id="UP001235344">
    <property type="component" value="Chromosome"/>
</dbReference>
<dbReference type="Pfam" id="PF00534">
    <property type="entry name" value="Glycos_transf_1"/>
    <property type="match status" value="1"/>
</dbReference>
<evidence type="ECO:0000259" key="1">
    <source>
        <dbReference type="Pfam" id="PF00534"/>
    </source>
</evidence>
<dbReference type="PANTHER" id="PTHR45947:SF3">
    <property type="entry name" value="SULFOQUINOVOSYL TRANSFERASE SQD2"/>
    <property type="match status" value="1"/>
</dbReference>
<dbReference type="CDD" id="cd03801">
    <property type="entry name" value="GT4_PimA-like"/>
    <property type="match status" value="1"/>
</dbReference>
<dbReference type="PANTHER" id="PTHR45947">
    <property type="entry name" value="SULFOQUINOVOSYL TRANSFERASE SQD2"/>
    <property type="match status" value="1"/>
</dbReference>
<organism evidence="2 3">
    <name type="scientific">Halomonas alkalicola</name>
    <dbReference type="NCBI Taxonomy" id="1930622"/>
    <lineage>
        <taxon>Bacteria</taxon>
        <taxon>Pseudomonadati</taxon>
        <taxon>Pseudomonadota</taxon>
        <taxon>Gammaproteobacteria</taxon>
        <taxon>Oceanospirillales</taxon>
        <taxon>Halomonadaceae</taxon>
        <taxon>Halomonas</taxon>
    </lineage>
</organism>
<dbReference type="SUPFAM" id="SSF53756">
    <property type="entry name" value="UDP-Glycosyltransferase/glycogen phosphorylase"/>
    <property type="match status" value="1"/>
</dbReference>
<dbReference type="RefSeq" id="WP_305501542.1">
    <property type="nucleotide sequence ID" value="NZ_CP131913.1"/>
</dbReference>